<feature type="compositionally biased region" description="Pro residues" evidence="2">
    <location>
        <begin position="59"/>
        <end position="75"/>
    </location>
</feature>
<dbReference type="Gene3D" id="2.40.128.10">
    <property type="match status" value="1"/>
</dbReference>
<proteinExistence type="predicted"/>
<dbReference type="InterPro" id="IPR016085">
    <property type="entry name" value="Protease_inh_B-barrel_dom"/>
</dbReference>
<feature type="domain" description="Alkaline proteinase inhibitor/ Outer membrane lipoprotein Omp19" evidence="4">
    <location>
        <begin position="109"/>
        <end position="198"/>
    </location>
</feature>
<sequence>MPRQVLSSLAVVALAAALAACSSTSRFDGPRARGGPGAQAALEPTVPAMPSGAVTSAPLAPPPGASASPDGPPPVGGAVAAVVPPPGSNVIAEPVTPPPPPPPVVATGRSAVVGSWNARDATGASCKVSLSSAPALDLYKASAAGCPNKDLAKVTAWDYRDGEVYLYQAGGTVAARLRQGGGALDGALTKSGATLALVR</sequence>
<dbReference type="SUPFAM" id="SSF50882">
    <property type="entry name" value="beta-Barrel protease inhibitors"/>
    <property type="match status" value="1"/>
</dbReference>
<evidence type="ECO:0000256" key="3">
    <source>
        <dbReference type="SAM" id="SignalP"/>
    </source>
</evidence>
<dbReference type="RefSeq" id="WP_150964085.1">
    <property type="nucleotide sequence ID" value="NZ_VZZJ01000009.1"/>
</dbReference>
<keyword evidence="6" id="KW-1185">Reference proteome</keyword>
<dbReference type="Proteomes" id="UP000441523">
    <property type="component" value="Unassembled WGS sequence"/>
</dbReference>
<evidence type="ECO:0000313" key="6">
    <source>
        <dbReference type="Proteomes" id="UP000441523"/>
    </source>
</evidence>
<feature type="region of interest" description="Disordered" evidence="2">
    <location>
        <begin position="25"/>
        <end position="81"/>
    </location>
</feature>
<dbReference type="Pfam" id="PF02974">
    <property type="entry name" value="Inh"/>
    <property type="match status" value="1"/>
</dbReference>
<evidence type="ECO:0000256" key="1">
    <source>
        <dbReference type="ARBA" id="ARBA00022729"/>
    </source>
</evidence>
<feature type="signal peptide" evidence="3">
    <location>
        <begin position="1"/>
        <end position="19"/>
    </location>
</feature>
<keyword evidence="1 3" id="KW-0732">Signal</keyword>
<name>A0A6N6MPH6_9HYPH</name>
<gene>
    <name evidence="5" type="ORF">F6X51_13030</name>
</gene>
<protein>
    <recommendedName>
        <fullName evidence="4">Alkaline proteinase inhibitor/ Outer membrane lipoprotein Omp19 domain-containing protein</fullName>
    </recommendedName>
</protein>
<dbReference type="AlphaFoldDB" id="A0A6N6MPH6"/>
<evidence type="ECO:0000259" key="4">
    <source>
        <dbReference type="Pfam" id="PF02974"/>
    </source>
</evidence>
<dbReference type="InterPro" id="IPR021140">
    <property type="entry name" value="Inh/Omp19"/>
</dbReference>
<reference evidence="5 6" key="1">
    <citation type="submission" date="2019-09" db="EMBL/GenBank/DDBJ databases">
        <title>YIM 132548 draft genome.</title>
        <authorList>
            <person name="Jiang L."/>
        </authorList>
    </citation>
    <scope>NUCLEOTIDE SEQUENCE [LARGE SCALE GENOMIC DNA]</scope>
    <source>
        <strain evidence="5 6">YIM 132548</strain>
    </source>
</reference>
<feature type="chain" id="PRO_5027008863" description="Alkaline proteinase inhibitor/ Outer membrane lipoprotein Omp19 domain-containing protein" evidence="3">
    <location>
        <begin position="20"/>
        <end position="199"/>
    </location>
</feature>
<dbReference type="PROSITE" id="PS51257">
    <property type="entry name" value="PROKAR_LIPOPROTEIN"/>
    <property type="match status" value="1"/>
</dbReference>
<evidence type="ECO:0000313" key="5">
    <source>
        <dbReference type="EMBL" id="KAB1073255.1"/>
    </source>
</evidence>
<organism evidence="5 6">
    <name type="scientific">Methylobacterium planeticum</name>
    <dbReference type="NCBI Taxonomy" id="2615211"/>
    <lineage>
        <taxon>Bacteria</taxon>
        <taxon>Pseudomonadati</taxon>
        <taxon>Pseudomonadota</taxon>
        <taxon>Alphaproteobacteria</taxon>
        <taxon>Hyphomicrobiales</taxon>
        <taxon>Methylobacteriaceae</taxon>
        <taxon>Methylobacterium</taxon>
    </lineage>
</organism>
<evidence type="ECO:0000256" key="2">
    <source>
        <dbReference type="SAM" id="MobiDB-lite"/>
    </source>
</evidence>
<accession>A0A6N6MPH6</accession>
<comment type="caution">
    <text evidence="5">The sequence shown here is derived from an EMBL/GenBank/DDBJ whole genome shotgun (WGS) entry which is preliminary data.</text>
</comment>
<dbReference type="GO" id="GO:0004866">
    <property type="term" value="F:endopeptidase inhibitor activity"/>
    <property type="evidence" value="ECO:0007669"/>
    <property type="project" value="InterPro"/>
</dbReference>
<dbReference type="EMBL" id="VZZJ01000009">
    <property type="protein sequence ID" value="KAB1073255.1"/>
    <property type="molecule type" value="Genomic_DNA"/>
</dbReference>